<dbReference type="EMBL" id="JAVFKY010000002">
    <property type="protein sequence ID" value="KAK5581657.1"/>
    <property type="molecule type" value="Genomic_DNA"/>
</dbReference>
<dbReference type="Gene3D" id="2.60.40.200">
    <property type="entry name" value="Superoxide dismutase, copper/zinc binding domain"/>
    <property type="match status" value="2"/>
</dbReference>
<dbReference type="AlphaFoldDB" id="A0AAN7TYX7"/>
<reference evidence="4 5" key="1">
    <citation type="submission" date="2023-11" db="EMBL/GenBank/DDBJ databases">
        <title>Dfirmibasis_genome.</title>
        <authorList>
            <person name="Edelbroek B."/>
            <person name="Kjellin J."/>
            <person name="Jerlstrom-Hultqvist J."/>
            <person name="Soderbom F."/>
        </authorList>
    </citation>
    <scope>NUCLEOTIDE SEQUENCE [LARGE SCALE GENOMIC DNA]</scope>
    <source>
        <strain evidence="4 5">TNS-C-14</strain>
    </source>
</reference>
<evidence type="ECO:0000313" key="4">
    <source>
        <dbReference type="EMBL" id="KAK5581657.1"/>
    </source>
</evidence>
<gene>
    <name evidence="4" type="ORF">RB653_001694</name>
</gene>
<dbReference type="Proteomes" id="UP001344447">
    <property type="component" value="Unassembled WGS sequence"/>
</dbReference>
<sequence length="406" mass="43357">MRLLSVLLFLISIISIAKADYQYAFCKFNELSIGGVEGFAHLLSEDGVTLNITFDFTTSYVQNTQFAAQILTYGYNPSSMTNLGAVFDPTNVNVAGCPSGTPRAGDIGNIAANGGNVTAQTITLTIPNIKDNANSIIGRSIAIYSGGYDCSNPSKSVIGDMISFCTVGVGNIDYSGFNKTKLTGVNTASSYSQLQNAIGLAMVYNTTITKGDYIEGRVLFKAINSSFIQVSAKVSGLSYQAHGFHVHQFGDTSTVDGNSIGGHYLAAGQSHALPPNSTRHYGDFGNFCAFSQDMMDTGYYYYETDHVTAALVIGRGMAVHNFTDDGIVVGGARCSQGVIALIADQDFSLNIPTDWKWDIICKNGSYYGDIAGSMNSQSYSDNMPGSSSNIVPFFALIIFSIIFALL</sequence>
<dbReference type="InterPro" id="IPR018152">
    <property type="entry name" value="SOD_Cu/Zn_BS"/>
</dbReference>
<feature type="domain" description="Superoxide dismutase copper/zinc binding" evidence="3">
    <location>
        <begin position="215"/>
        <end position="339"/>
    </location>
</feature>
<feature type="chain" id="PRO_5042906448" description="Superoxide dismutase copper/zinc binding domain-containing protein" evidence="2">
    <location>
        <begin position="20"/>
        <end position="406"/>
    </location>
</feature>
<feature type="transmembrane region" description="Helical" evidence="1">
    <location>
        <begin position="386"/>
        <end position="405"/>
    </location>
</feature>
<protein>
    <recommendedName>
        <fullName evidence="3">Superoxide dismutase copper/zinc binding domain-containing protein</fullName>
    </recommendedName>
</protein>
<keyword evidence="2" id="KW-0732">Signal</keyword>
<feature type="signal peptide" evidence="2">
    <location>
        <begin position="1"/>
        <end position="19"/>
    </location>
</feature>
<accession>A0AAN7TYX7</accession>
<dbReference type="InterPro" id="IPR024134">
    <property type="entry name" value="SOD_Cu/Zn_/chaperone"/>
</dbReference>
<dbReference type="Pfam" id="PF00080">
    <property type="entry name" value="Sod_Cu"/>
    <property type="match status" value="2"/>
</dbReference>
<dbReference type="InterPro" id="IPR001424">
    <property type="entry name" value="SOD_Cu_Zn_dom"/>
</dbReference>
<organism evidence="4 5">
    <name type="scientific">Dictyostelium firmibasis</name>
    <dbReference type="NCBI Taxonomy" id="79012"/>
    <lineage>
        <taxon>Eukaryota</taxon>
        <taxon>Amoebozoa</taxon>
        <taxon>Evosea</taxon>
        <taxon>Eumycetozoa</taxon>
        <taxon>Dictyostelia</taxon>
        <taxon>Dictyosteliales</taxon>
        <taxon>Dictyosteliaceae</taxon>
        <taxon>Dictyostelium</taxon>
    </lineage>
</organism>
<evidence type="ECO:0000256" key="1">
    <source>
        <dbReference type="SAM" id="Phobius"/>
    </source>
</evidence>
<evidence type="ECO:0000256" key="2">
    <source>
        <dbReference type="SAM" id="SignalP"/>
    </source>
</evidence>
<proteinExistence type="predicted"/>
<dbReference type="InterPro" id="IPR036423">
    <property type="entry name" value="SOD-like_Cu/Zn_dom_sf"/>
</dbReference>
<keyword evidence="1" id="KW-1133">Transmembrane helix</keyword>
<evidence type="ECO:0000259" key="3">
    <source>
        <dbReference type="Pfam" id="PF00080"/>
    </source>
</evidence>
<dbReference type="GO" id="GO:0005507">
    <property type="term" value="F:copper ion binding"/>
    <property type="evidence" value="ECO:0007669"/>
    <property type="project" value="InterPro"/>
</dbReference>
<keyword evidence="5" id="KW-1185">Reference proteome</keyword>
<keyword evidence="1" id="KW-0812">Transmembrane</keyword>
<dbReference type="SUPFAM" id="SSF49329">
    <property type="entry name" value="Cu,Zn superoxide dismutase-like"/>
    <property type="match status" value="2"/>
</dbReference>
<name>A0AAN7TYX7_9MYCE</name>
<dbReference type="GO" id="GO:0006801">
    <property type="term" value="P:superoxide metabolic process"/>
    <property type="evidence" value="ECO:0007669"/>
    <property type="project" value="InterPro"/>
</dbReference>
<evidence type="ECO:0000313" key="5">
    <source>
        <dbReference type="Proteomes" id="UP001344447"/>
    </source>
</evidence>
<dbReference type="PANTHER" id="PTHR10003">
    <property type="entry name" value="SUPEROXIDE DISMUTASE CU-ZN -RELATED"/>
    <property type="match status" value="1"/>
</dbReference>
<comment type="caution">
    <text evidence="4">The sequence shown here is derived from an EMBL/GenBank/DDBJ whole genome shotgun (WGS) entry which is preliminary data.</text>
</comment>
<feature type="domain" description="Superoxide dismutase copper/zinc binding" evidence="3">
    <location>
        <begin position="37"/>
        <end position="153"/>
    </location>
</feature>
<keyword evidence="1" id="KW-0472">Membrane</keyword>
<dbReference type="PROSITE" id="PS00087">
    <property type="entry name" value="SOD_CU_ZN_1"/>
    <property type="match status" value="1"/>
</dbReference>